<dbReference type="AlphaFoldDB" id="A0A172UNS9"/>
<dbReference type="RefSeq" id="WP_067997118.1">
    <property type="nucleotide sequence ID" value="NZ_CP015596.1"/>
</dbReference>
<evidence type="ECO:0000313" key="2">
    <source>
        <dbReference type="Proteomes" id="UP000077143"/>
    </source>
</evidence>
<dbReference type="PANTHER" id="PTHR43422:SF3">
    <property type="entry name" value="THIAMINE THIAZOLE SYNTHASE"/>
    <property type="match status" value="1"/>
</dbReference>
<accession>A0A172UNS9</accession>
<reference evidence="1 2" key="1">
    <citation type="submission" date="2016-05" db="EMBL/GenBank/DDBJ databases">
        <title>Complete genome sequence of a phthalic acid esters degrading Mycobacterium sp. YC-RL4.</title>
        <authorList>
            <person name="Ren L."/>
            <person name="Fan S."/>
            <person name="Ruth N."/>
            <person name="Jia Y."/>
            <person name="Wang J."/>
            <person name="Qiao C."/>
        </authorList>
    </citation>
    <scope>NUCLEOTIDE SEQUENCE [LARGE SCALE GENOMIC DNA]</scope>
    <source>
        <strain evidence="1 2">YC-RL4</strain>
    </source>
</reference>
<evidence type="ECO:0000313" key="1">
    <source>
        <dbReference type="EMBL" id="ANE80598.1"/>
    </source>
</evidence>
<dbReference type="Gene3D" id="3.50.50.60">
    <property type="entry name" value="FAD/NAD(P)-binding domain"/>
    <property type="match status" value="1"/>
</dbReference>
<organism evidence="1 2">
    <name type="scientific">Mycobacterium adipatum</name>
    <dbReference type="NCBI Taxonomy" id="1682113"/>
    <lineage>
        <taxon>Bacteria</taxon>
        <taxon>Bacillati</taxon>
        <taxon>Actinomycetota</taxon>
        <taxon>Actinomycetes</taxon>
        <taxon>Mycobacteriales</taxon>
        <taxon>Mycobacteriaceae</taxon>
        <taxon>Mycobacterium</taxon>
    </lineage>
</organism>
<protein>
    <recommendedName>
        <fullName evidence="3">2-polyprenyl-6-methoxyphenol hydroxylase-like oxidoreductase</fullName>
    </recommendedName>
</protein>
<keyword evidence="2" id="KW-1185">Reference proteome</keyword>
<dbReference type="Proteomes" id="UP000077143">
    <property type="component" value="Chromosome"/>
</dbReference>
<dbReference type="PANTHER" id="PTHR43422">
    <property type="entry name" value="THIAMINE THIAZOLE SYNTHASE"/>
    <property type="match status" value="1"/>
</dbReference>
<dbReference type="EMBL" id="CP015596">
    <property type="protein sequence ID" value="ANE80598.1"/>
    <property type="molecule type" value="Genomic_DNA"/>
</dbReference>
<evidence type="ECO:0008006" key="3">
    <source>
        <dbReference type="Google" id="ProtNLM"/>
    </source>
</evidence>
<sequence length="433" mass="46394">MSGLLAALVMAEACDAVTVIERDALPDKVAQRPGVPQGLHLHMLLSSGLRALEDLLPGVSAELRSKGAPVLDARDLSQAYLDINGRVLCRHGTVSDPEAIRVILASRPLLESVVRERVRSLSNVTILDGHDVIEPTVRGRTVTGVKVGSRCTVHAFEVPADVVIDASGRSARTPAFLEAHGYGRPVEQTYRVQLSYASQLFRVPGGMLHEKAAVISPTLQRPTGAGLLANENGTVILTLIGIGGQRLPADLPSVLEGAARLLPPHICSVLGAAEPIGELHHRRYPASVWRRYDKLTSFPVGFLVVGDAVCSFNPVYGQGMTSAALQARALRKALADNGAPDLSGAYFRKAARQIAPIWHANRLNDFAVTPTTGWTMWPQRAFNAYTTAYMAAASDDAGLTEAFLRVLQGMDSGLTLASPVRAARVLAHSVRRR</sequence>
<dbReference type="STRING" id="1682113.A7U43_15945"/>
<proteinExistence type="predicted"/>
<dbReference type="InterPro" id="IPR036188">
    <property type="entry name" value="FAD/NAD-bd_sf"/>
</dbReference>
<gene>
    <name evidence="1" type="ORF">A7U43_15945</name>
</gene>
<dbReference type="OrthoDB" id="9790035at2"/>
<dbReference type="SUPFAM" id="SSF51905">
    <property type="entry name" value="FAD/NAD(P)-binding domain"/>
    <property type="match status" value="1"/>
</dbReference>
<dbReference type="KEGG" id="madi:A7U43_15945"/>
<name>A0A172UNS9_9MYCO</name>